<evidence type="ECO:0000313" key="8">
    <source>
        <dbReference type="Proteomes" id="UP001432401"/>
    </source>
</evidence>
<evidence type="ECO:0000256" key="5">
    <source>
        <dbReference type="SAM" id="SignalP"/>
    </source>
</evidence>
<feature type="chain" id="PRO_5046003611" evidence="5">
    <location>
        <begin position="30"/>
        <end position="390"/>
    </location>
</feature>
<evidence type="ECO:0000256" key="1">
    <source>
        <dbReference type="ARBA" id="ARBA00004613"/>
    </source>
</evidence>
<feature type="compositionally biased region" description="Low complexity" evidence="4">
    <location>
        <begin position="30"/>
        <end position="41"/>
    </location>
</feature>
<protein>
    <submittedName>
        <fullName evidence="7">DNRLRE domain-containing protein</fullName>
    </submittedName>
</protein>
<evidence type="ECO:0000256" key="3">
    <source>
        <dbReference type="ARBA" id="ARBA00022729"/>
    </source>
</evidence>
<comment type="subcellular location">
    <subcellularLocation>
        <location evidence="1">Secreted</location>
    </subcellularLocation>
</comment>
<evidence type="ECO:0000256" key="2">
    <source>
        <dbReference type="ARBA" id="ARBA00022525"/>
    </source>
</evidence>
<feature type="region of interest" description="Disordered" evidence="4">
    <location>
        <begin position="267"/>
        <end position="390"/>
    </location>
</feature>
<proteinExistence type="predicted"/>
<feature type="compositionally biased region" description="Gly residues" evidence="4">
    <location>
        <begin position="305"/>
        <end position="314"/>
    </location>
</feature>
<dbReference type="InterPro" id="IPR055372">
    <property type="entry name" value="CBM96"/>
</dbReference>
<accession>A0ABV1ZSA7</accession>
<dbReference type="Pfam" id="PF24517">
    <property type="entry name" value="CBM96"/>
    <property type="match status" value="1"/>
</dbReference>
<name>A0ABV1ZSA7_9ACTN</name>
<evidence type="ECO:0000259" key="6">
    <source>
        <dbReference type="Pfam" id="PF24517"/>
    </source>
</evidence>
<dbReference type="NCBIfam" id="NF033679">
    <property type="entry name" value="DNRLRE_dom"/>
    <property type="match status" value="1"/>
</dbReference>
<feature type="domain" description="Carbohydrate-binding module family 96" evidence="6">
    <location>
        <begin position="92"/>
        <end position="253"/>
    </location>
</feature>
<keyword evidence="2" id="KW-0964">Secreted</keyword>
<dbReference type="EMBL" id="JBEQNB010000003">
    <property type="protein sequence ID" value="MES0833234.1"/>
    <property type="molecule type" value="Genomic_DNA"/>
</dbReference>
<dbReference type="RefSeq" id="WP_352982823.1">
    <property type="nucleotide sequence ID" value="NZ_JBEQNA010000002.1"/>
</dbReference>
<dbReference type="Proteomes" id="UP001432401">
    <property type="component" value="Unassembled WGS sequence"/>
</dbReference>
<keyword evidence="3 5" id="KW-0732">Signal</keyword>
<comment type="caution">
    <text evidence="7">The sequence shown here is derived from an EMBL/GenBank/DDBJ whole genome shotgun (WGS) entry which is preliminary data.</text>
</comment>
<evidence type="ECO:0000313" key="7">
    <source>
        <dbReference type="EMBL" id="MES0833234.1"/>
    </source>
</evidence>
<feature type="signal peptide" evidence="5">
    <location>
        <begin position="1"/>
        <end position="29"/>
    </location>
</feature>
<reference evidence="7 8" key="1">
    <citation type="submission" date="2024-06" db="EMBL/GenBank/DDBJ databases">
        <authorList>
            <person name="Bataeva Y.V."/>
            <person name="Grigorian L.N."/>
            <person name="Solomentsev V.I."/>
        </authorList>
    </citation>
    <scope>NUCLEOTIDE SEQUENCE [LARGE SCALE GENOMIC DNA]</scope>
    <source>
        <strain evidence="8">SCPM-O-B-12605 (RCAM04882)</strain>
    </source>
</reference>
<feature type="region of interest" description="Disordered" evidence="4">
    <location>
        <begin position="30"/>
        <end position="90"/>
    </location>
</feature>
<keyword evidence="8" id="KW-1185">Reference proteome</keyword>
<evidence type="ECO:0000256" key="4">
    <source>
        <dbReference type="SAM" id="MobiDB-lite"/>
    </source>
</evidence>
<feature type="compositionally biased region" description="Low complexity" evidence="4">
    <location>
        <begin position="275"/>
        <end position="287"/>
    </location>
</feature>
<gene>
    <name evidence="7" type="ORF">ABUK86_05575</name>
</gene>
<organism evidence="7 8">
    <name type="scientific">Nocardiopsis tropica</name>
    <dbReference type="NCBI Taxonomy" id="109330"/>
    <lineage>
        <taxon>Bacteria</taxon>
        <taxon>Bacillati</taxon>
        <taxon>Actinomycetota</taxon>
        <taxon>Actinomycetes</taxon>
        <taxon>Streptosporangiales</taxon>
        <taxon>Nocardiopsidaceae</taxon>
        <taxon>Nocardiopsis</taxon>
    </lineage>
</organism>
<sequence>MRRSLPRATTACAIFALVLSLLAAAPVAADDEAPAAGGPVASGERGAREELSGARGSADPADGAPGPTGSDADGPPEQVRSGGGRTEAGSSAWTYVDRAFPDRSYGGAETASVGTGRLAWDRVYTRRALFRFPVAPGPGAVVDSAVLRTEVVWSYDCDSTSYAQVHRVDPFHGGTTWNDQPEARALLDTRSITGGQAACPVDGGVEFDVTEAYRWAVDNGESHLHLRLGERDESGTAAWLRFDVGSAPPVLVVDHGAPRYPGKAVGPAGLTGSLPRGAADAGPAGDRAAVHDENSPVPSPDRSAGGPGLPGGTVPGVVGSHAARVPGPGAADRLRSGGGQVRPRRGERAVRPAAPRSRRPQGGGTSTPARGPPVRPVGNRSPVHRPRRTG</sequence>